<keyword evidence="1" id="KW-0812">Transmembrane</keyword>
<keyword evidence="1" id="KW-0472">Membrane</keyword>
<evidence type="ECO:0000313" key="3">
    <source>
        <dbReference type="EMBL" id="CAE0265462.1"/>
    </source>
</evidence>
<feature type="transmembrane region" description="Helical" evidence="1">
    <location>
        <begin position="174"/>
        <end position="195"/>
    </location>
</feature>
<feature type="transmembrane region" description="Helical" evidence="1">
    <location>
        <begin position="12"/>
        <end position="32"/>
    </location>
</feature>
<gene>
    <name evidence="2" type="ORF">PBIL07802_LOCUS27797</name>
    <name evidence="3" type="ORF">PBIL07802_LOCUS27798</name>
</gene>
<dbReference type="EMBL" id="HBIB01042350">
    <property type="protein sequence ID" value="CAE0265462.1"/>
    <property type="molecule type" value="Transcribed_RNA"/>
</dbReference>
<sequence length="260" mass="27779">MARKEKINSVFNCAMATLGLIALFGTFTQYWIGGVLQSEQEVYFSVGMKAPATAAAHVGLFSFSFSFIPSPSVMDAAEFSALSWLPFNYSRVNLGGSSCCSVTGNLASYKTLASTFKSNGEALPLIELAEYFEPPYHAGMTLQKYGSGAWKLLLTCIVFHICGCFMVQAGSPSYGSIVIMTSSSSAILSVLLWYLGATHTFDVPFSGSSSTFSFVPSYSFYLTSISFALSLLLSIIVHVTSNGAKAQTGVVVPFDSATIL</sequence>
<accession>A0A7S3GGF8</accession>
<reference evidence="3" key="1">
    <citation type="submission" date="2021-01" db="EMBL/GenBank/DDBJ databases">
        <authorList>
            <person name="Corre E."/>
            <person name="Pelletier E."/>
            <person name="Niang G."/>
            <person name="Scheremetjew M."/>
            <person name="Finn R."/>
            <person name="Kale V."/>
            <person name="Holt S."/>
            <person name="Cochrane G."/>
            <person name="Meng A."/>
            <person name="Brown T."/>
            <person name="Cohen L."/>
        </authorList>
    </citation>
    <scope>NUCLEOTIDE SEQUENCE</scope>
    <source>
        <strain evidence="3">NIES-2562</strain>
    </source>
</reference>
<feature type="transmembrane region" description="Helical" evidence="1">
    <location>
        <begin position="215"/>
        <end position="237"/>
    </location>
</feature>
<organism evidence="3">
    <name type="scientific">Palpitomonas bilix</name>
    <dbReference type="NCBI Taxonomy" id="652834"/>
    <lineage>
        <taxon>Eukaryota</taxon>
        <taxon>Eukaryota incertae sedis</taxon>
    </lineage>
</organism>
<protein>
    <submittedName>
        <fullName evidence="3">Uncharacterized protein</fullName>
    </submittedName>
</protein>
<evidence type="ECO:0000256" key="1">
    <source>
        <dbReference type="SAM" id="Phobius"/>
    </source>
</evidence>
<dbReference type="EMBL" id="HBIB01042349">
    <property type="protein sequence ID" value="CAE0265461.1"/>
    <property type="molecule type" value="Transcribed_RNA"/>
</dbReference>
<proteinExistence type="predicted"/>
<name>A0A7S3GGF8_9EUKA</name>
<feature type="transmembrane region" description="Helical" evidence="1">
    <location>
        <begin position="149"/>
        <end position="167"/>
    </location>
</feature>
<keyword evidence="1" id="KW-1133">Transmembrane helix</keyword>
<dbReference type="AlphaFoldDB" id="A0A7S3GGF8"/>
<evidence type="ECO:0000313" key="2">
    <source>
        <dbReference type="EMBL" id="CAE0265461.1"/>
    </source>
</evidence>